<dbReference type="EMBL" id="VIIS01001603">
    <property type="protein sequence ID" value="KAF0295685.1"/>
    <property type="molecule type" value="Genomic_DNA"/>
</dbReference>
<feature type="region of interest" description="Disordered" evidence="1">
    <location>
        <begin position="1"/>
        <end position="29"/>
    </location>
</feature>
<dbReference type="AlphaFoldDB" id="A0A6A4VNG4"/>
<dbReference type="OrthoDB" id="10405571at2759"/>
<evidence type="ECO:0000313" key="2">
    <source>
        <dbReference type="EMBL" id="KAF0295685.1"/>
    </source>
</evidence>
<reference evidence="2 3" key="1">
    <citation type="submission" date="2019-07" db="EMBL/GenBank/DDBJ databases">
        <title>Draft genome assembly of a fouling barnacle, Amphibalanus amphitrite (Darwin, 1854): The first reference genome for Thecostraca.</title>
        <authorList>
            <person name="Kim W."/>
        </authorList>
    </citation>
    <scope>NUCLEOTIDE SEQUENCE [LARGE SCALE GENOMIC DNA]</scope>
    <source>
        <strain evidence="2">SNU_AA5</strain>
        <tissue evidence="2">Soma without cirri and trophi</tissue>
    </source>
</reference>
<dbReference type="Proteomes" id="UP000440578">
    <property type="component" value="Unassembled WGS sequence"/>
</dbReference>
<proteinExistence type="predicted"/>
<organism evidence="2 3">
    <name type="scientific">Amphibalanus amphitrite</name>
    <name type="common">Striped barnacle</name>
    <name type="synonym">Balanus amphitrite</name>
    <dbReference type="NCBI Taxonomy" id="1232801"/>
    <lineage>
        <taxon>Eukaryota</taxon>
        <taxon>Metazoa</taxon>
        <taxon>Ecdysozoa</taxon>
        <taxon>Arthropoda</taxon>
        <taxon>Crustacea</taxon>
        <taxon>Multicrustacea</taxon>
        <taxon>Cirripedia</taxon>
        <taxon>Thoracica</taxon>
        <taxon>Thoracicalcarea</taxon>
        <taxon>Balanomorpha</taxon>
        <taxon>Balanoidea</taxon>
        <taxon>Balanidae</taxon>
        <taxon>Amphibalaninae</taxon>
        <taxon>Amphibalanus</taxon>
    </lineage>
</organism>
<sequence length="69" mass="7937">MGPQRNHVQPPKAQSWAERAHNSASLRYPRQEADLSSMLASVRSNIRNYDMHHRQYTSKVQSVYGAKVL</sequence>
<gene>
    <name evidence="2" type="ORF">FJT64_006792</name>
</gene>
<keyword evidence="3" id="KW-1185">Reference proteome</keyword>
<protein>
    <submittedName>
        <fullName evidence="2">Uncharacterized protein</fullName>
    </submittedName>
</protein>
<evidence type="ECO:0000313" key="3">
    <source>
        <dbReference type="Proteomes" id="UP000440578"/>
    </source>
</evidence>
<name>A0A6A4VNG4_AMPAM</name>
<accession>A0A6A4VNG4</accession>
<comment type="caution">
    <text evidence="2">The sequence shown here is derived from an EMBL/GenBank/DDBJ whole genome shotgun (WGS) entry which is preliminary data.</text>
</comment>
<evidence type="ECO:0000256" key="1">
    <source>
        <dbReference type="SAM" id="MobiDB-lite"/>
    </source>
</evidence>